<protein>
    <submittedName>
        <fullName evidence="1">Uncharacterized protein</fullName>
    </submittedName>
</protein>
<keyword evidence="2" id="KW-1185">Reference proteome</keyword>
<proteinExistence type="predicted"/>
<organism evidence="1 2">
    <name type="scientific">Marinobacter algicola DG893</name>
    <dbReference type="NCBI Taxonomy" id="443152"/>
    <lineage>
        <taxon>Bacteria</taxon>
        <taxon>Pseudomonadati</taxon>
        <taxon>Pseudomonadota</taxon>
        <taxon>Gammaproteobacteria</taxon>
        <taxon>Pseudomonadales</taxon>
        <taxon>Marinobacteraceae</taxon>
        <taxon>Marinobacter</taxon>
    </lineage>
</organism>
<dbReference type="EMBL" id="ABCP01000018">
    <property type="protein sequence ID" value="EDM47380.1"/>
    <property type="molecule type" value="Genomic_DNA"/>
</dbReference>
<accession>A6F1H9</accession>
<evidence type="ECO:0000313" key="2">
    <source>
        <dbReference type="Proteomes" id="UP000005856"/>
    </source>
</evidence>
<comment type="caution">
    <text evidence="1">The sequence shown here is derived from an EMBL/GenBank/DDBJ whole genome shotgun (WGS) entry which is preliminary data.</text>
</comment>
<reference evidence="1 2" key="1">
    <citation type="submission" date="2007-06" db="EMBL/GenBank/DDBJ databases">
        <authorList>
            <person name="Green D."/>
            <person name="Ferriera S."/>
            <person name="Johnson J."/>
            <person name="Kravitz S."/>
            <person name="Beeson K."/>
            <person name="Sutton G."/>
            <person name="Rogers Y.-H."/>
            <person name="Friedman R."/>
            <person name="Frazier M."/>
            <person name="Venter J.C."/>
        </authorList>
    </citation>
    <scope>NUCLEOTIDE SEQUENCE [LARGE SCALE GENOMIC DNA]</scope>
    <source>
        <strain evidence="1 2">DG893</strain>
    </source>
</reference>
<dbReference type="AlphaFoldDB" id="A6F1H9"/>
<evidence type="ECO:0000313" key="1">
    <source>
        <dbReference type="EMBL" id="EDM47380.1"/>
    </source>
</evidence>
<name>A6F1H9_9GAMM</name>
<gene>
    <name evidence="1" type="ORF">MDG893_01195</name>
</gene>
<dbReference type="Proteomes" id="UP000005856">
    <property type="component" value="Unassembled WGS sequence"/>
</dbReference>
<sequence length="46" mass="5669">MLNMHRMEREGKAEGMCRLHSYLLKEFSFFYLKVRLMTQKDIMHAF</sequence>